<proteinExistence type="predicted"/>
<protein>
    <recommendedName>
        <fullName evidence="4">PIN domain-containing protein</fullName>
    </recommendedName>
</protein>
<reference evidence="2 3" key="1">
    <citation type="journal article" date="2019" name="Int. J. Syst. Evol. Microbiol.">
        <title>The Global Catalogue of Microorganisms (GCM) 10K type strain sequencing project: providing services to taxonomists for standard genome sequencing and annotation.</title>
        <authorList>
            <consortium name="The Broad Institute Genomics Platform"/>
            <consortium name="The Broad Institute Genome Sequencing Center for Infectious Disease"/>
            <person name="Wu L."/>
            <person name="Ma J."/>
        </authorList>
    </citation>
    <scope>NUCLEOTIDE SEQUENCE [LARGE SCALE GENOMIC DNA]</scope>
    <source>
        <strain evidence="2 3">JCM 14919</strain>
    </source>
</reference>
<evidence type="ECO:0008006" key="4">
    <source>
        <dbReference type="Google" id="ProtNLM"/>
    </source>
</evidence>
<name>A0ABN3B268_9MICO</name>
<gene>
    <name evidence="2" type="ORF">GCM10009786_00470</name>
</gene>
<comment type="caution">
    <text evidence="2">The sequence shown here is derived from an EMBL/GenBank/DDBJ whole genome shotgun (WGS) entry which is preliminary data.</text>
</comment>
<dbReference type="EMBL" id="BAAAOP010000001">
    <property type="protein sequence ID" value="GAA2185179.1"/>
    <property type="molecule type" value="Genomic_DNA"/>
</dbReference>
<organism evidence="2 3">
    <name type="scientific">Leucobacter alluvii</name>
    <dbReference type="NCBI Taxonomy" id="340321"/>
    <lineage>
        <taxon>Bacteria</taxon>
        <taxon>Bacillati</taxon>
        <taxon>Actinomycetota</taxon>
        <taxon>Actinomycetes</taxon>
        <taxon>Micrococcales</taxon>
        <taxon>Microbacteriaceae</taxon>
        <taxon>Leucobacter</taxon>
    </lineage>
</organism>
<evidence type="ECO:0000313" key="2">
    <source>
        <dbReference type="EMBL" id="GAA2185179.1"/>
    </source>
</evidence>
<accession>A0ABN3B268</accession>
<evidence type="ECO:0000313" key="3">
    <source>
        <dbReference type="Proteomes" id="UP001501084"/>
    </source>
</evidence>
<evidence type="ECO:0000256" key="1">
    <source>
        <dbReference type="SAM" id="MobiDB-lite"/>
    </source>
</evidence>
<sequence>MSRTRTLVFFDTSSLLVSCWNGDERKGEEIVHDHAKESTFWTNEIPRLAETGRLVLATRNHDELVKHSRSSQKKDLAKRASYTLAKLSSLVSAGTIEIAGDSNDPFADAVLLSVALKFRTQANLHFITQDRALAKDLQRIIEFESVRPRGGQSMSVSRIARDGRVRAFSDLIRDPRQRKTPTVESAAAGTTPVPMPASKPWWEKVGLGKA</sequence>
<feature type="region of interest" description="Disordered" evidence="1">
    <location>
        <begin position="173"/>
        <end position="200"/>
    </location>
</feature>
<keyword evidence="3" id="KW-1185">Reference proteome</keyword>
<dbReference type="Proteomes" id="UP001501084">
    <property type="component" value="Unassembled WGS sequence"/>
</dbReference>